<accession>A0A0B2UQN4</accession>
<organism evidence="1 2">
    <name type="scientific">Toxocara canis</name>
    <name type="common">Canine roundworm</name>
    <dbReference type="NCBI Taxonomy" id="6265"/>
    <lineage>
        <taxon>Eukaryota</taxon>
        <taxon>Metazoa</taxon>
        <taxon>Ecdysozoa</taxon>
        <taxon>Nematoda</taxon>
        <taxon>Chromadorea</taxon>
        <taxon>Rhabditida</taxon>
        <taxon>Spirurina</taxon>
        <taxon>Ascaridomorpha</taxon>
        <taxon>Ascaridoidea</taxon>
        <taxon>Toxocaridae</taxon>
        <taxon>Toxocara</taxon>
    </lineage>
</organism>
<protein>
    <submittedName>
        <fullName evidence="1">Uncharacterized protein</fullName>
    </submittedName>
</protein>
<proteinExistence type="predicted"/>
<sequence>MHAGNTLSRRAALFIGRVVNVRPTMGVWHAQDRIDDHKNNEAITIDENDQRLSPQLKRSHHLSSECFVFINNPITVNLMYTFCFGVP</sequence>
<dbReference type="AlphaFoldDB" id="A0A0B2UQN4"/>
<evidence type="ECO:0000313" key="1">
    <source>
        <dbReference type="EMBL" id="KHN71225.1"/>
    </source>
</evidence>
<reference evidence="1 2" key="1">
    <citation type="submission" date="2014-11" db="EMBL/GenBank/DDBJ databases">
        <title>Genetic blueprint of the zoonotic pathogen Toxocara canis.</title>
        <authorList>
            <person name="Zhu X.-Q."/>
            <person name="Korhonen P.K."/>
            <person name="Cai H."/>
            <person name="Young N.D."/>
            <person name="Nejsum P."/>
            <person name="von Samson-Himmelstjerna G."/>
            <person name="Boag P.R."/>
            <person name="Tan P."/>
            <person name="Li Q."/>
            <person name="Min J."/>
            <person name="Yang Y."/>
            <person name="Wang X."/>
            <person name="Fang X."/>
            <person name="Hall R.S."/>
            <person name="Hofmann A."/>
            <person name="Sternberg P.W."/>
            <person name="Jex A.R."/>
            <person name="Gasser R.B."/>
        </authorList>
    </citation>
    <scope>NUCLEOTIDE SEQUENCE [LARGE SCALE GENOMIC DNA]</scope>
    <source>
        <strain evidence="1">PN_DK_2014</strain>
    </source>
</reference>
<evidence type="ECO:0000313" key="2">
    <source>
        <dbReference type="Proteomes" id="UP000031036"/>
    </source>
</evidence>
<gene>
    <name evidence="1" type="ORF">Tcan_08114</name>
</gene>
<name>A0A0B2UQN4_TOXCA</name>
<keyword evidence="2" id="KW-1185">Reference proteome</keyword>
<dbReference type="EMBL" id="JPKZ01022562">
    <property type="protein sequence ID" value="KHN71225.1"/>
    <property type="molecule type" value="Genomic_DNA"/>
</dbReference>
<comment type="caution">
    <text evidence="1">The sequence shown here is derived from an EMBL/GenBank/DDBJ whole genome shotgun (WGS) entry which is preliminary data.</text>
</comment>
<dbReference type="Proteomes" id="UP000031036">
    <property type="component" value="Unassembled WGS sequence"/>
</dbReference>